<keyword evidence="2" id="KW-0645">Protease</keyword>
<dbReference type="PANTHER" id="PTHR30624">
    <property type="entry name" value="UNCHARACTERIZED PROTEIN TLDD AND PMBA"/>
    <property type="match status" value="1"/>
</dbReference>
<dbReference type="Pfam" id="PF19289">
    <property type="entry name" value="PmbA_TldD_3rd"/>
    <property type="match status" value="1"/>
</dbReference>
<dbReference type="RefSeq" id="WP_182662070.1">
    <property type="nucleotide sequence ID" value="NZ_JACIVI010000001.1"/>
</dbReference>
<dbReference type="Pfam" id="PF19290">
    <property type="entry name" value="PmbA_TldD_2nd"/>
    <property type="match status" value="1"/>
</dbReference>
<dbReference type="GO" id="GO:0006508">
    <property type="term" value="P:proteolysis"/>
    <property type="evidence" value="ECO:0007669"/>
    <property type="project" value="UniProtKB-KW"/>
</dbReference>
<dbReference type="InterPro" id="IPR045570">
    <property type="entry name" value="Metalloprtase-TldD/E_cen_dom"/>
</dbReference>
<comment type="similarity">
    <text evidence="1">Belongs to the peptidase U62 family.</text>
</comment>
<dbReference type="EMBL" id="JACIVI010000001">
    <property type="protein sequence ID" value="MBB1161352.1"/>
    <property type="molecule type" value="Genomic_DNA"/>
</dbReference>
<feature type="domain" description="Metalloprotease TldD/E C-terminal" evidence="6">
    <location>
        <begin position="235"/>
        <end position="483"/>
    </location>
</feature>
<evidence type="ECO:0000256" key="3">
    <source>
        <dbReference type="ARBA" id="ARBA00022801"/>
    </source>
</evidence>
<evidence type="ECO:0000313" key="8">
    <source>
        <dbReference type="EMBL" id="MBB1161352.1"/>
    </source>
</evidence>
<dbReference type="InterPro" id="IPR051463">
    <property type="entry name" value="Peptidase_U62_metallo"/>
</dbReference>
<protein>
    <submittedName>
        <fullName evidence="8">TldD/PmbA family protein</fullName>
    </submittedName>
</protein>
<keyword evidence="3" id="KW-0378">Hydrolase</keyword>
<evidence type="ECO:0000259" key="6">
    <source>
        <dbReference type="Pfam" id="PF19289"/>
    </source>
</evidence>
<keyword evidence="9" id="KW-1185">Reference proteome</keyword>
<dbReference type="InterPro" id="IPR002510">
    <property type="entry name" value="Metalloprtase-TldD/E_N"/>
</dbReference>
<evidence type="ECO:0000256" key="4">
    <source>
        <dbReference type="ARBA" id="ARBA00023049"/>
    </source>
</evidence>
<evidence type="ECO:0000256" key="1">
    <source>
        <dbReference type="ARBA" id="ARBA00005836"/>
    </source>
</evidence>
<feature type="domain" description="Metalloprotease TldD/E central" evidence="7">
    <location>
        <begin position="116"/>
        <end position="230"/>
    </location>
</feature>
<dbReference type="PANTHER" id="PTHR30624:SF10">
    <property type="entry name" value="CONSERVED PROTEIN"/>
    <property type="match status" value="1"/>
</dbReference>
<dbReference type="InterPro" id="IPR045569">
    <property type="entry name" value="Metalloprtase-TldD/E_C"/>
</dbReference>
<evidence type="ECO:0000259" key="5">
    <source>
        <dbReference type="Pfam" id="PF01523"/>
    </source>
</evidence>
<keyword evidence="4" id="KW-0482">Metalloprotease</keyword>
<evidence type="ECO:0000259" key="7">
    <source>
        <dbReference type="Pfam" id="PF19290"/>
    </source>
</evidence>
<name>A0A839HK22_9BURK</name>
<reference evidence="8 9" key="1">
    <citation type="submission" date="2020-08" db="EMBL/GenBank/DDBJ databases">
        <title>Aquariorum lacteus gen. nov., sp. nov., a new member of the family Comamonadaceae, isolated from freshwater aquarium.</title>
        <authorList>
            <person name="Chun S.-J."/>
        </authorList>
    </citation>
    <scope>NUCLEOTIDE SEQUENCE [LARGE SCALE GENOMIC DNA]</scope>
    <source>
        <strain evidence="8 9">SJAQ100</strain>
    </source>
</reference>
<dbReference type="SUPFAM" id="SSF111283">
    <property type="entry name" value="Putative modulator of DNA gyrase, PmbA/TldD"/>
    <property type="match status" value="1"/>
</dbReference>
<dbReference type="AlphaFoldDB" id="A0A839HK22"/>
<dbReference type="GO" id="GO:0005829">
    <property type="term" value="C:cytosol"/>
    <property type="evidence" value="ECO:0007669"/>
    <property type="project" value="TreeGrafter"/>
</dbReference>
<sequence length="488" mass="52303">MLDTLEALAPRAAAVLPSSTAHWSLRGVVERSEKLALRQDVAEAPQRSRDAGVMLSVIDGGQGFAATADTSEAGLAAAFRRAHALARAGAGRAVFDFGSYTPPRAAGRYASAVQKPIASASLGQKLDWLRGWSAAAQVDARVVDRAASLWSVETEQLQLDSAGTRIAQRWSFLTPSLSVTAHAGGVTQVRTQAGQYNGWCQQGGLEVLDRAGLDHEAARVAREAVELALAPSCPSGTMDLLLMPDQMMLQIHESIGHPLELDRILGDERNFAGTSFVTPDMFGHYRYGSELLNVSHDPTQAFEFASFGHDDEGSPATREMIIEAGLLKRPLGGHLSQARARAAGLPLDGVATARACSWNRAPIDRMSNLNVEPGSSTLDEMIAATEHGVLMRTNCSWSIDDSRNKFQFGCEHGQVIRHGRLAEVVRTPNYRGISATFWRSLAMVGDASTFEVMGTPYCGKGEPAQVIRVGHAAPACLFRGVDVFGAAR</sequence>
<dbReference type="Pfam" id="PF01523">
    <property type="entry name" value="PmbA_TldD_1st"/>
    <property type="match status" value="1"/>
</dbReference>
<dbReference type="InterPro" id="IPR035068">
    <property type="entry name" value="TldD/PmbA_N"/>
</dbReference>
<accession>A0A839HK22</accession>
<evidence type="ECO:0000313" key="9">
    <source>
        <dbReference type="Proteomes" id="UP000586093"/>
    </source>
</evidence>
<organism evidence="8 9">
    <name type="scientific">Aquariibacter albus</name>
    <dbReference type="NCBI Taxonomy" id="2759899"/>
    <lineage>
        <taxon>Bacteria</taxon>
        <taxon>Pseudomonadati</taxon>
        <taxon>Pseudomonadota</taxon>
        <taxon>Betaproteobacteria</taxon>
        <taxon>Burkholderiales</taxon>
        <taxon>Sphaerotilaceae</taxon>
        <taxon>Aquariibacter</taxon>
    </lineage>
</organism>
<gene>
    <name evidence="8" type="ORF">H4F90_05070</name>
</gene>
<dbReference type="GO" id="GO:0008237">
    <property type="term" value="F:metallopeptidase activity"/>
    <property type="evidence" value="ECO:0007669"/>
    <property type="project" value="UniProtKB-KW"/>
</dbReference>
<comment type="caution">
    <text evidence="8">The sequence shown here is derived from an EMBL/GenBank/DDBJ whole genome shotgun (WGS) entry which is preliminary data.</text>
</comment>
<dbReference type="Proteomes" id="UP000586093">
    <property type="component" value="Unassembled WGS sequence"/>
</dbReference>
<evidence type="ECO:0000256" key="2">
    <source>
        <dbReference type="ARBA" id="ARBA00022670"/>
    </source>
</evidence>
<dbReference type="InterPro" id="IPR036059">
    <property type="entry name" value="TldD/PmbA_sf"/>
</dbReference>
<dbReference type="Gene3D" id="3.30.2290.10">
    <property type="entry name" value="PmbA/TldD superfamily"/>
    <property type="match status" value="1"/>
</dbReference>
<feature type="domain" description="Metalloprotease TldD/E N-terminal" evidence="5">
    <location>
        <begin position="24"/>
        <end position="86"/>
    </location>
</feature>
<proteinExistence type="inferred from homology"/>